<reference evidence="1" key="2">
    <citation type="submission" date="2021-08" db="EMBL/GenBank/DDBJ databases">
        <authorList>
            <person name="Tani A."/>
            <person name="Ola A."/>
            <person name="Ogura Y."/>
            <person name="Katsura K."/>
            <person name="Hayashi T."/>
        </authorList>
    </citation>
    <scope>NUCLEOTIDE SEQUENCE</scope>
    <source>
        <strain evidence="1">DSM 23674</strain>
    </source>
</reference>
<dbReference type="RefSeq" id="WP_147819172.1">
    <property type="nucleotide sequence ID" value="NZ_BPRA01000015.1"/>
</dbReference>
<comment type="caution">
    <text evidence="1">The sequence shown here is derived from an EMBL/GenBank/DDBJ whole genome shotgun (WGS) entry which is preliminary data.</text>
</comment>
<gene>
    <name evidence="1" type="ORF">EKPJFOCH_3339</name>
</gene>
<reference evidence="1" key="1">
    <citation type="journal article" date="2021" name="Front. Microbiol.">
        <title>Comprehensive Comparative Genomics and Phenotyping of Methylobacterium Species.</title>
        <authorList>
            <person name="Alessa O."/>
            <person name="Ogura Y."/>
            <person name="Fujitani Y."/>
            <person name="Takami H."/>
            <person name="Hayashi T."/>
            <person name="Sahin N."/>
            <person name="Tani A."/>
        </authorList>
    </citation>
    <scope>NUCLEOTIDE SEQUENCE</scope>
    <source>
        <strain evidence="1">DSM 23674</strain>
    </source>
</reference>
<proteinExistence type="predicted"/>
<evidence type="ECO:0000313" key="2">
    <source>
        <dbReference type="Proteomes" id="UP001055101"/>
    </source>
</evidence>
<evidence type="ECO:0000313" key="1">
    <source>
        <dbReference type="EMBL" id="GJE56831.1"/>
    </source>
</evidence>
<accession>A0ABQ4TPA6</accession>
<keyword evidence="2" id="KW-1185">Reference proteome</keyword>
<name>A0ABQ4TPA6_9HYPH</name>
<dbReference type="Proteomes" id="UP001055101">
    <property type="component" value="Unassembled WGS sequence"/>
</dbReference>
<protein>
    <submittedName>
        <fullName evidence="1">Uncharacterized protein</fullName>
    </submittedName>
</protein>
<sequence>MPQPLVNPSVPACPVEDIAQAYLGTVGGDAALALRRVIADALADLVEAERRTRETGRMISRGYVRRPALAV</sequence>
<organism evidence="1 2">
    <name type="scientific">Methylobacterium thuringiense</name>
    <dbReference type="NCBI Taxonomy" id="1003091"/>
    <lineage>
        <taxon>Bacteria</taxon>
        <taxon>Pseudomonadati</taxon>
        <taxon>Pseudomonadota</taxon>
        <taxon>Alphaproteobacteria</taxon>
        <taxon>Hyphomicrobiales</taxon>
        <taxon>Methylobacteriaceae</taxon>
        <taxon>Methylobacterium</taxon>
    </lineage>
</organism>
<dbReference type="EMBL" id="BPRA01000015">
    <property type="protein sequence ID" value="GJE56831.1"/>
    <property type="molecule type" value="Genomic_DNA"/>
</dbReference>